<comment type="caution">
    <text evidence="4">The sequence shown here is derived from an EMBL/GenBank/DDBJ whole genome shotgun (WGS) entry which is preliminary data.</text>
</comment>
<proteinExistence type="predicted"/>
<dbReference type="AlphaFoldDB" id="A0A4R4ZBN4"/>
<dbReference type="PANTHER" id="PTHR43877">
    <property type="entry name" value="AMINOALKYLPHOSPHONATE N-ACETYLTRANSFERASE-RELATED-RELATED"/>
    <property type="match status" value="1"/>
</dbReference>
<evidence type="ECO:0000256" key="1">
    <source>
        <dbReference type="ARBA" id="ARBA00022679"/>
    </source>
</evidence>
<feature type="domain" description="N-acetyltransferase" evidence="3">
    <location>
        <begin position="22"/>
        <end position="177"/>
    </location>
</feature>
<dbReference type="InterPro" id="IPR050832">
    <property type="entry name" value="Bact_Acetyltransf"/>
</dbReference>
<dbReference type="GO" id="GO:0016747">
    <property type="term" value="F:acyltransferase activity, transferring groups other than amino-acyl groups"/>
    <property type="evidence" value="ECO:0007669"/>
    <property type="project" value="InterPro"/>
</dbReference>
<dbReference type="InterPro" id="IPR016181">
    <property type="entry name" value="Acyl_CoA_acyltransferase"/>
</dbReference>
<dbReference type="InterPro" id="IPR000182">
    <property type="entry name" value="GNAT_dom"/>
</dbReference>
<dbReference type="Pfam" id="PF00583">
    <property type="entry name" value="Acetyltransf_1"/>
    <property type="match status" value="1"/>
</dbReference>
<keyword evidence="1 4" id="KW-0808">Transferase</keyword>
<dbReference type="CDD" id="cd04301">
    <property type="entry name" value="NAT_SF"/>
    <property type="match status" value="1"/>
</dbReference>
<evidence type="ECO:0000259" key="3">
    <source>
        <dbReference type="PROSITE" id="PS51186"/>
    </source>
</evidence>
<dbReference type="SUPFAM" id="SSF55729">
    <property type="entry name" value="Acyl-CoA N-acyltransferases (Nat)"/>
    <property type="match status" value="1"/>
</dbReference>
<dbReference type="PANTHER" id="PTHR43877:SF1">
    <property type="entry name" value="ACETYLTRANSFERASE"/>
    <property type="match status" value="1"/>
</dbReference>
<dbReference type="Proteomes" id="UP000295124">
    <property type="component" value="Unassembled WGS sequence"/>
</dbReference>
<dbReference type="EMBL" id="SMKX01000088">
    <property type="protein sequence ID" value="TDD55416.1"/>
    <property type="molecule type" value="Genomic_DNA"/>
</dbReference>
<dbReference type="OrthoDB" id="9799092at2"/>
<organism evidence="4 5">
    <name type="scientific">Kribbella antibiotica</name>
    <dbReference type="NCBI Taxonomy" id="190195"/>
    <lineage>
        <taxon>Bacteria</taxon>
        <taxon>Bacillati</taxon>
        <taxon>Actinomycetota</taxon>
        <taxon>Actinomycetes</taxon>
        <taxon>Propionibacteriales</taxon>
        <taxon>Kribbellaceae</taxon>
        <taxon>Kribbella</taxon>
    </lineage>
</organism>
<protein>
    <submittedName>
        <fullName evidence="4">GNAT family N-acetyltransferase</fullName>
    </submittedName>
</protein>
<gene>
    <name evidence="4" type="ORF">E1263_26050</name>
</gene>
<dbReference type="Gene3D" id="3.40.630.30">
    <property type="match status" value="1"/>
</dbReference>
<keyword evidence="2" id="KW-0012">Acyltransferase</keyword>
<evidence type="ECO:0000256" key="2">
    <source>
        <dbReference type="ARBA" id="ARBA00023315"/>
    </source>
</evidence>
<reference evidence="4 5" key="1">
    <citation type="submission" date="2019-03" db="EMBL/GenBank/DDBJ databases">
        <title>Draft genome sequences of novel Actinobacteria.</title>
        <authorList>
            <person name="Sahin N."/>
            <person name="Ay H."/>
            <person name="Saygin H."/>
        </authorList>
    </citation>
    <scope>NUCLEOTIDE SEQUENCE [LARGE SCALE GENOMIC DNA]</scope>
    <source>
        <strain evidence="4 5">JCM 13523</strain>
    </source>
</reference>
<sequence length="181" mass="20629">MLPRARTEGSRLLELQGFHRQISVFRLEADDWQTARDVRLSALTDSAAAFLGDEAAERGYNENQWRAELDVHVWFVARLDDKAVGLAKLNRSPDQSDGIHLEAMWVAPDVRRRGVGEVLVSALEATAASLGAQVLRLWVFTENRSARDFYLRLGYRGPLHPQKIEVNGRFRIEEEFEKRLG</sequence>
<evidence type="ECO:0000313" key="5">
    <source>
        <dbReference type="Proteomes" id="UP000295124"/>
    </source>
</evidence>
<keyword evidence="5" id="KW-1185">Reference proteome</keyword>
<evidence type="ECO:0000313" key="4">
    <source>
        <dbReference type="EMBL" id="TDD55416.1"/>
    </source>
</evidence>
<accession>A0A4R4ZBN4</accession>
<dbReference type="PROSITE" id="PS51186">
    <property type="entry name" value="GNAT"/>
    <property type="match status" value="1"/>
</dbReference>
<name>A0A4R4ZBN4_9ACTN</name>